<proteinExistence type="predicted"/>
<evidence type="ECO:0000313" key="1">
    <source>
        <dbReference type="EMBL" id="RUS23531.1"/>
    </source>
</evidence>
<organism evidence="1 2">
    <name type="scientific">Jimgerdemannia flammicorona</name>
    <dbReference type="NCBI Taxonomy" id="994334"/>
    <lineage>
        <taxon>Eukaryota</taxon>
        <taxon>Fungi</taxon>
        <taxon>Fungi incertae sedis</taxon>
        <taxon>Mucoromycota</taxon>
        <taxon>Mucoromycotina</taxon>
        <taxon>Endogonomycetes</taxon>
        <taxon>Endogonales</taxon>
        <taxon>Endogonaceae</taxon>
        <taxon>Jimgerdemannia</taxon>
    </lineage>
</organism>
<accession>A0A433Q152</accession>
<reference evidence="1 2" key="1">
    <citation type="journal article" date="2018" name="New Phytol.">
        <title>Phylogenomics of Endogonaceae and evolution of mycorrhizas within Mucoromycota.</title>
        <authorList>
            <person name="Chang Y."/>
            <person name="Desiro A."/>
            <person name="Na H."/>
            <person name="Sandor L."/>
            <person name="Lipzen A."/>
            <person name="Clum A."/>
            <person name="Barry K."/>
            <person name="Grigoriev I.V."/>
            <person name="Martin F.M."/>
            <person name="Stajich J.E."/>
            <person name="Smith M.E."/>
            <person name="Bonito G."/>
            <person name="Spatafora J.W."/>
        </authorList>
    </citation>
    <scope>NUCLEOTIDE SEQUENCE [LARGE SCALE GENOMIC DNA]</scope>
    <source>
        <strain evidence="1 2">AD002</strain>
    </source>
</reference>
<name>A0A433Q152_9FUNG</name>
<dbReference type="Proteomes" id="UP000274822">
    <property type="component" value="Unassembled WGS sequence"/>
</dbReference>
<protein>
    <submittedName>
        <fullName evidence="1">Uncharacterized protein</fullName>
    </submittedName>
</protein>
<dbReference type="EMBL" id="RBNJ01019481">
    <property type="protein sequence ID" value="RUS23531.1"/>
    <property type="molecule type" value="Genomic_DNA"/>
</dbReference>
<keyword evidence="2" id="KW-1185">Reference proteome</keyword>
<gene>
    <name evidence="1" type="ORF">BC938DRAFT_474994</name>
</gene>
<evidence type="ECO:0000313" key="2">
    <source>
        <dbReference type="Proteomes" id="UP000274822"/>
    </source>
</evidence>
<comment type="caution">
    <text evidence="1">The sequence shown here is derived from an EMBL/GenBank/DDBJ whole genome shotgun (WGS) entry which is preliminary data.</text>
</comment>
<dbReference type="AlphaFoldDB" id="A0A433Q152"/>
<sequence>MHPMHSHTRVSVTSNSETIPSGLATRVRCLSTQPLWTGVGRISKVAFTAKPTISAAKPNIIAAKPNISAPKLNISAQS</sequence>